<comment type="caution">
    <text evidence="3">The sequence shown here is derived from an EMBL/GenBank/DDBJ whole genome shotgun (WGS) entry which is preliminary data.</text>
</comment>
<sequence>MSEYLVSTIIPNYNNAPYIKDCVYSLLSQSYSNVEIIITDDASTDGSQEVIAQLVSEHANVHALYNRHNIGITRNRKNALQTAKGEYVNYLDSDDYIQNQDKLKAEMEIIHYYRDKYDEDILAFSDIAIANGKGEIVNRFRDIKPVKEGYITAELMTRRCLIPQNFTFRRHLYASVGGHDETIPFYENWDLKIRLSAKYKYVFTGVPGFVYRRHGEGLSNAHEDRHQKWVRYIAEKNLALINHDDQPMIKRWIEQMLLQLGDELDFINGHLQKQGVQQ</sequence>
<protein>
    <submittedName>
        <fullName evidence="3">Glycosyltransferase</fullName>
    </submittedName>
</protein>
<dbReference type="Gene3D" id="3.90.550.10">
    <property type="entry name" value="Spore Coat Polysaccharide Biosynthesis Protein SpsA, Chain A"/>
    <property type="match status" value="1"/>
</dbReference>
<dbReference type="InterPro" id="IPR050834">
    <property type="entry name" value="Glycosyltransf_2"/>
</dbReference>
<accession>A0A6G3ZU46</accession>
<dbReference type="SUPFAM" id="SSF53448">
    <property type="entry name" value="Nucleotide-diphospho-sugar transferases"/>
    <property type="match status" value="1"/>
</dbReference>
<organism evidence="3">
    <name type="scientific">Paenibacillus sp. SYP-B3998</name>
    <dbReference type="NCBI Taxonomy" id="2678564"/>
    <lineage>
        <taxon>Bacteria</taxon>
        <taxon>Bacillati</taxon>
        <taxon>Bacillota</taxon>
        <taxon>Bacilli</taxon>
        <taxon>Bacillales</taxon>
        <taxon>Paenibacillaceae</taxon>
        <taxon>Paenibacillus</taxon>
    </lineage>
</organism>
<evidence type="ECO:0000313" key="3">
    <source>
        <dbReference type="EMBL" id="NEW05662.1"/>
    </source>
</evidence>
<dbReference type="InterPro" id="IPR001173">
    <property type="entry name" value="Glyco_trans_2-like"/>
</dbReference>
<dbReference type="Pfam" id="PF00535">
    <property type="entry name" value="Glycos_transf_2"/>
    <property type="match status" value="1"/>
</dbReference>
<dbReference type="RefSeq" id="WP_163942790.1">
    <property type="nucleotide sequence ID" value="NZ_JAAIKC010000001.1"/>
</dbReference>
<dbReference type="PANTHER" id="PTHR43685:SF11">
    <property type="entry name" value="GLYCOSYLTRANSFERASE TAGX-RELATED"/>
    <property type="match status" value="1"/>
</dbReference>
<dbReference type="GO" id="GO:0016740">
    <property type="term" value="F:transferase activity"/>
    <property type="evidence" value="ECO:0007669"/>
    <property type="project" value="UniProtKB-KW"/>
</dbReference>
<evidence type="ECO:0000259" key="2">
    <source>
        <dbReference type="Pfam" id="PF00535"/>
    </source>
</evidence>
<evidence type="ECO:0000256" key="1">
    <source>
        <dbReference type="ARBA" id="ARBA00006739"/>
    </source>
</evidence>
<name>A0A6G3ZU46_9BACL</name>
<keyword evidence="3" id="KW-0808">Transferase</keyword>
<reference evidence="3" key="1">
    <citation type="submission" date="2020-02" db="EMBL/GenBank/DDBJ databases">
        <authorList>
            <person name="Shen X.-R."/>
            <person name="Zhang Y.-X."/>
        </authorList>
    </citation>
    <scope>NUCLEOTIDE SEQUENCE</scope>
    <source>
        <strain evidence="3">SYP-B3998</strain>
    </source>
</reference>
<dbReference type="InterPro" id="IPR029044">
    <property type="entry name" value="Nucleotide-diphossugar_trans"/>
</dbReference>
<proteinExistence type="inferred from homology"/>
<comment type="similarity">
    <text evidence="1">Belongs to the glycosyltransferase 2 family.</text>
</comment>
<dbReference type="AlphaFoldDB" id="A0A6G3ZU46"/>
<dbReference type="PANTHER" id="PTHR43685">
    <property type="entry name" value="GLYCOSYLTRANSFERASE"/>
    <property type="match status" value="1"/>
</dbReference>
<feature type="domain" description="Glycosyltransferase 2-like" evidence="2">
    <location>
        <begin position="7"/>
        <end position="100"/>
    </location>
</feature>
<dbReference type="EMBL" id="JAAIKC010000001">
    <property type="protein sequence ID" value="NEW05662.1"/>
    <property type="molecule type" value="Genomic_DNA"/>
</dbReference>
<gene>
    <name evidence="3" type="ORF">GK047_06460</name>
</gene>